<dbReference type="SUPFAM" id="SSF52096">
    <property type="entry name" value="ClpP/crotonase"/>
    <property type="match status" value="1"/>
</dbReference>
<dbReference type="GO" id="GO:0051117">
    <property type="term" value="F:ATPase binding"/>
    <property type="evidence" value="ECO:0007669"/>
    <property type="project" value="TreeGrafter"/>
</dbReference>
<sequence length="237" mass="25770">MMNRALASVRRQTSALPSRSISANIVPNLLYTTSKRVLEPVALGIPYVIESSPRGERVFDIFSRLLKERIVMLTGEVNDAVSAVVTAQFLFLEAENSEKPIHFYINSPGGSVTAGMMQYISSPVHTVCIGQACSMGSLLLTGGEPGQRACLGNSRLMIHQPSGGAAGQAADIAIHAQEILDTRERLNKLYVKHTGQSLESVEKAVDRDYFMTPEKAVKFGLVDKILEKRPLPPKSSS</sequence>
<feature type="active site" evidence="6">
    <location>
        <position position="134"/>
    </location>
</feature>
<dbReference type="HAMAP" id="MF_00444">
    <property type="entry name" value="ClpP"/>
    <property type="match status" value="1"/>
</dbReference>
<reference evidence="8 9" key="1">
    <citation type="journal article" date="2019" name="Sci. Rep.">
        <title>Comparative genomics of chytrid fungi reveal insights into the obligate biotrophic and pathogenic lifestyle of Synchytrium endobioticum.</title>
        <authorList>
            <person name="van de Vossenberg B.T.L.H."/>
            <person name="Warris S."/>
            <person name="Nguyen H.D.T."/>
            <person name="van Gent-Pelzer M.P.E."/>
            <person name="Joly D.L."/>
            <person name="van de Geest H.C."/>
            <person name="Bonants P.J.M."/>
            <person name="Smith D.S."/>
            <person name="Levesque C.A."/>
            <person name="van der Lee T.A.J."/>
        </authorList>
    </citation>
    <scope>NUCLEOTIDE SEQUENCE [LARGE SCALE GENOMIC DNA]</scope>
    <source>
        <strain evidence="8 9">JEL517</strain>
    </source>
</reference>
<gene>
    <name evidence="8" type="ORF">SmJEL517_g02842</name>
</gene>
<keyword evidence="9" id="KW-1185">Reference proteome</keyword>
<comment type="catalytic activity">
    <reaction evidence="5 6">
        <text>Hydrolysis of proteins to small peptides in the presence of ATP and magnesium. alpha-casein is the usual test substrate. In the absence of ATP, only oligopeptides shorter than five residues are hydrolyzed (such as succinyl-Leu-Tyr-|-NHMec, and Leu-Tyr-Leu-|-Tyr-Trp, in which cleavage of the -Tyr-|-Leu- and -Tyr-|-Trp bonds also occurs).</text>
        <dbReference type="EC" id="3.4.21.92"/>
    </reaction>
</comment>
<dbReference type="STRING" id="1806994.A0A507C0B3"/>
<name>A0A507C0B3_9FUNG</name>
<dbReference type="InterPro" id="IPR001907">
    <property type="entry name" value="ClpP"/>
</dbReference>
<dbReference type="FunFam" id="3.90.226.10:FF:000001">
    <property type="entry name" value="ATP-dependent Clp protease proteolytic subunit"/>
    <property type="match status" value="1"/>
</dbReference>
<evidence type="ECO:0000256" key="5">
    <source>
        <dbReference type="ARBA" id="ARBA00034021"/>
    </source>
</evidence>
<keyword evidence="2" id="KW-0645">Protease</keyword>
<evidence type="ECO:0000313" key="8">
    <source>
        <dbReference type="EMBL" id="TPX34517.1"/>
    </source>
</evidence>
<protein>
    <recommendedName>
        <fullName evidence="7">ATP-dependent Clp protease proteolytic subunit</fullName>
    </recommendedName>
</protein>
<dbReference type="PRINTS" id="PR00127">
    <property type="entry name" value="CLPPROTEASEP"/>
</dbReference>
<dbReference type="GeneID" id="42004067"/>
<dbReference type="NCBIfam" id="NF001368">
    <property type="entry name" value="PRK00277.1"/>
    <property type="match status" value="1"/>
</dbReference>
<dbReference type="EMBL" id="QEAO01000013">
    <property type="protein sequence ID" value="TPX34517.1"/>
    <property type="molecule type" value="Genomic_DNA"/>
</dbReference>
<dbReference type="GO" id="GO:0009368">
    <property type="term" value="C:endopeptidase Clp complex"/>
    <property type="evidence" value="ECO:0007669"/>
    <property type="project" value="TreeGrafter"/>
</dbReference>
<dbReference type="GO" id="GO:0004176">
    <property type="term" value="F:ATP-dependent peptidase activity"/>
    <property type="evidence" value="ECO:0007669"/>
    <property type="project" value="InterPro"/>
</dbReference>
<evidence type="ECO:0000256" key="2">
    <source>
        <dbReference type="ARBA" id="ARBA00022670"/>
    </source>
</evidence>
<keyword evidence="3" id="KW-0378">Hydrolase</keyword>
<proteinExistence type="inferred from homology"/>
<evidence type="ECO:0000256" key="3">
    <source>
        <dbReference type="ARBA" id="ARBA00022801"/>
    </source>
</evidence>
<dbReference type="PANTHER" id="PTHR10381">
    <property type="entry name" value="ATP-DEPENDENT CLP PROTEASE PROTEOLYTIC SUBUNIT"/>
    <property type="match status" value="1"/>
</dbReference>
<evidence type="ECO:0000256" key="7">
    <source>
        <dbReference type="RuleBase" id="RU003567"/>
    </source>
</evidence>
<dbReference type="RefSeq" id="XP_031025237.1">
    <property type="nucleotide sequence ID" value="XM_031168770.1"/>
</dbReference>
<dbReference type="PROSITE" id="PS00381">
    <property type="entry name" value="CLP_PROTEASE_SER"/>
    <property type="match status" value="1"/>
</dbReference>
<dbReference type="Gene3D" id="3.90.226.10">
    <property type="entry name" value="2-enoyl-CoA Hydratase, Chain A, domain 1"/>
    <property type="match status" value="1"/>
</dbReference>
<dbReference type="InterPro" id="IPR023562">
    <property type="entry name" value="ClpP/TepA"/>
</dbReference>
<dbReference type="GO" id="GO:0006515">
    <property type="term" value="P:protein quality control for misfolded or incompletely synthesized proteins"/>
    <property type="evidence" value="ECO:0007669"/>
    <property type="project" value="TreeGrafter"/>
</dbReference>
<comment type="similarity">
    <text evidence="1 7">Belongs to the peptidase S14 family.</text>
</comment>
<evidence type="ECO:0000256" key="4">
    <source>
        <dbReference type="ARBA" id="ARBA00022825"/>
    </source>
</evidence>
<dbReference type="Pfam" id="PF00574">
    <property type="entry name" value="CLP_protease"/>
    <property type="match status" value="1"/>
</dbReference>
<dbReference type="InterPro" id="IPR029045">
    <property type="entry name" value="ClpP/crotonase-like_dom_sf"/>
</dbReference>
<dbReference type="OrthoDB" id="2017408at2759"/>
<accession>A0A507C0B3</accession>
<dbReference type="AlphaFoldDB" id="A0A507C0B3"/>
<dbReference type="GO" id="GO:0004252">
    <property type="term" value="F:serine-type endopeptidase activity"/>
    <property type="evidence" value="ECO:0007669"/>
    <property type="project" value="UniProtKB-EC"/>
</dbReference>
<evidence type="ECO:0000313" key="9">
    <source>
        <dbReference type="Proteomes" id="UP000319731"/>
    </source>
</evidence>
<dbReference type="CDD" id="cd07017">
    <property type="entry name" value="S14_ClpP_2"/>
    <property type="match status" value="1"/>
</dbReference>
<dbReference type="InterPro" id="IPR018215">
    <property type="entry name" value="ClpP_Ser_AS"/>
</dbReference>
<dbReference type="Proteomes" id="UP000319731">
    <property type="component" value="Unassembled WGS sequence"/>
</dbReference>
<keyword evidence="4" id="KW-0720">Serine protease</keyword>
<comment type="caution">
    <text evidence="8">The sequence shown here is derived from an EMBL/GenBank/DDBJ whole genome shotgun (WGS) entry which is preliminary data.</text>
</comment>
<dbReference type="PANTHER" id="PTHR10381:SF11">
    <property type="entry name" value="ATP-DEPENDENT CLP PROTEASE PROTEOLYTIC SUBUNIT, MITOCHONDRIAL"/>
    <property type="match status" value="1"/>
</dbReference>
<organism evidence="8 9">
    <name type="scientific">Synchytrium microbalum</name>
    <dbReference type="NCBI Taxonomy" id="1806994"/>
    <lineage>
        <taxon>Eukaryota</taxon>
        <taxon>Fungi</taxon>
        <taxon>Fungi incertae sedis</taxon>
        <taxon>Chytridiomycota</taxon>
        <taxon>Chytridiomycota incertae sedis</taxon>
        <taxon>Chytridiomycetes</taxon>
        <taxon>Synchytriales</taxon>
        <taxon>Synchytriaceae</taxon>
        <taxon>Synchytrium</taxon>
    </lineage>
</organism>
<evidence type="ECO:0000256" key="6">
    <source>
        <dbReference type="PROSITE-ProRule" id="PRU10085"/>
    </source>
</evidence>
<evidence type="ECO:0000256" key="1">
    <source>
        <dbReference type="ARBA" id="ARBA00007039"/>
    </source>
</evidence>